<evidence type="ECO:0000256" key="3">
    <source>
        <dbReference type="ARBA" id="ARBA00022692"/>
    </source>
</evidence>
<dbReference type="GO" id="GO:0005774">
    <property type="term" value="C:vacuolar membrane"/>
    <property type="evidence" value="ECO:0007669"/>
    <property type="project" value="TreeGrafter"/>
</dbReference>
<dbReference type="PANTHER" id="PTHR24221:SF651">
    <property type="entry name" value="HEAVY METAL TOLERANCE PROTEIN"/>
    <property type="match status" value="1"/>
</dbReference>
<dbReference type="OrthoDB" id="6500128at2759"/>
<keyword evidence="6 9" id="KW-1133">Transmembrane helix</keyword>
<dbReference type="InterPro" id="IPR003593">
    <property type="entry name" value="AAA+_ATPase"/>
</dbReference>
<evidence type="ECO:0000256" key="4">
    <source>
        <dbReference type="ARBA" id="ARBA00022741"/>
    </source>
</evidence>
<dbReference type="InterPro" id="IPR039421">
    <property type="entry name" value="Type_1_exporter"/>
</dbReference>
<proteinExistence type="inferred from homology"/>
<dbReference type="PROSITE" id="PS50929">
    <property type="entry name" value="ABC_TM1F"/>
    <property type="match status" value="1"/>
</dbReference>
<dbReference type="Gene3D" id="1.20.1560.10">
    <property type="entry name" value="ABC transporter type 1, transmembrane domain"/>
    <property type="match status" value="1"/>
</dbReference>
<keyword evidence="5" id="KW-0067">ATP-binding</keyword>
<dbReference type="InterPro" id="IPR017871">
    <property type="entry name" value="ABC_transporter-like_CS"/>
</dbReference>
<keyword evidence="2" id="KW-0813">Transport</keyword>
<comment type="similarity">
    <text evidence="8">Belongs to the ABC transporter superfamily. ABCB family. Heavy Metal importer (TC 3.A.1.210) subfamily.</text>
</comment>
<organism evidence="12 13">
    <name type="scientific">Corynespora cassiicola Philippines</name>
    <dbReference type="NCBI Taxonomy" id="1448308"/>
    <lineage>
        <taxon>Eukaryota</taxon>
        <taxon>Fungi</taxon>
        <taxon>Dikarya</taxon>
        <taxon>Ascomycota</taxon>
        <taxon>Pezizomycotina</taxon>
        <taxon>Dothideomycetes</taxon>
        <taxon>Pleosporomycetidae</taxon>
        <taxon>Pleosporales</taxon>
        <taxon>Corynesporascaceae</taxon>
        <taxon>Corynespora</taxon>
    </lineage>
</organism>
<dbReference type="Pfam" id="PF00664">
    <property type="entry name" value="ABC_membrane"/>
    <property type="match status" value="1"/>
</dbReference>
<dbReference type="EMBL" id="KZ678135">
    <property type="protein sequence ID" value="PSN67018.1"/>
    <property type="molecule type" value="Genomic_DNA"/>
</dbReference>
<evidence type="ECO:0000256" key="2">
    <source>
        <dbReference type="ARBA" id="ARBA00022448"/>
    </source>
</evidence>
<dbReference type="CDD" id="cd18583">
    <property type="entry name" value="ABC_6TM_HMT1"/>
    <property type="match status" value="1"/>
</dbReference>
<dbReference type="Pfam" id="PF00005">
    <property type="entry name" value="ABC_tran"/>
    <property type="match status" value="1"/>
</dbReference>
<keyword evidence="4" id="KW-0547">Nucleotide-binding</keyword>
<evidence type="ECO:0000256" key="8">
    <source>
        <dbReference type="ARBA" id="ARBA00024363"/>
    </source>
</evidence>
<keyword evidence="7 9" id="KW-0472">Membrane</keyword>
<evidence type="ECO:0000256" key="1">
    <source>
        <dbReference type="ARBA" id="ARBA00004141"/>
    </source>
</evidence>
<feature type="transmembrane region" description="Helical" evidence="9">
    <location>
        <begin position="119"/>
        <end position="142"/>
    </location>
</feature>
<gene>
    <name evidence="12" type="ORF">BS50DRAFT_667241</name>
</gene>
<dbReference type="GO" id="GO:0140359">
    <property type="term" value="F:ABC-type transporter activity"/>
    <property type="evidence" value="ECO:0007669"/>
    <property type="project" value="InterPro"/>
</dbReference>
<dbReference type="GO" id="GO:0000041">
    <property type="term" value="P:transition metal ion transport"/>
    <property type="evidence" value="ECO:0007669"/>
    <property type="project" value="UniProtKB-ARBA"/>
</dbReference>
<evidence type="ECO:0000256" key="9">
    <source>
        <dbReference type="SAM" id="Phobius"/>
    </source>
</evidence>
<dbReference type="SMART" id="SM00382">
    <property type="entry name" value="AAA"/>
    <property type="match status" value="1"/>
</dbReference>
<evidence type="ECO:0000259" key="10">
    <source>
        <dbReference type="PROSITE" id="PS50893"/>
    </source>
</evidence>
<dbReference type="STRING" id="1448308.A0A2T2NPL9"/>
<feature type="domain" description="ABC transporter" evidence="10">
    <location>
        <begin position="555"/>
        <end position="789"/>
    </location>
</feature>
<feature type="transmembrane region" description="Helical" evidence="9">
    <location>
        <begin position="476"/>
        <end position="494"/>
    </location>
</feature>
<feature type="transmembrane region" description="Helical" evidence="9">
    <location>
        <begin position="385"/>
        <end position="405"/>
    </location>
</feature>
<comment type="subcellular location">
    <subcellularLocation>
        <location evidence="1">Membrane</location>
        <topology evidence="1">Multi-pass membrane protein</topology>
    </subcellularLocation>
</comment>
<evidence type="ECO:0000256" key="7">
    <source>
        <dbReference type="ARBA" id="ARBA00023136"/>
    </source>
</evidence>
<dbReference type="SUPFAM" id="SSF90123">
    <property type="entry name" value="ABC transporter transmembrane region"/>
    <property type="match status" value="1"/>
</dbReference>
<dbReference type="Proteomes" id="UP000240883">
    <property type="component" value="Unassembled WGS sequence"/>
</dbReference>
<dbReference type="Gene3D" id="3.40.50.300">
    <property type="entry name" value="P-loop containing nucleotide triphosphate hydrolases"/>
    <property type="match status" value="1"/>
</dbReference>
<keyword evidence="3 9" id="KW-0812">Transmembrane</keyword>
<evidence type="ECO:0000259" key="11">
    <source>
        <dbReference type="PROSITE" id="PS50929"/>
    </source>
</evidence>
<feature type="transmembrane region" description="Helical" evidence="9">
    <location>
        <begin position="88"/>
        <end position="107"/>
    </location>
</feature>
<dbReference type="InterPro" id="IPR036640">
    <property type="entry name" value="ABC1_TM_sf"/>
</dbReference>
<feature type="transmembrane region" description="Helical" evidence="9">
    <location>
        <begin position="356"/>
        <end position="379"/>
    </location>
</feature>
<dbReference type="SUPFAM" id="SSF52540">
    <property type="entry name" value="P-loop containing nucleoside triphosphate hydrolases"/>
    <property type="match status" value="1"/>
</dbReference>
<dbReference type="InterPro" id="IPR003439">
    <property type="entry name" value="ABC_transporter-like_ATP-bd"/>
</dbReference>
<evidence type="ECO:0000313" key="13">
    <source>
        <dbReference type="Proteomes" id="UP000240883"/>
    </source>
</evidence>
<evidence type="ECO:0000256" key="5">
    <source>
        <dbReference type="ARBA" id="ARBA00022840"/>
    </source>
</evidence>
<feature type="transmembrane region" description="Helical" evidence="9">
    <location>
        <begin position="148"/>
        <end position="175"/>
    </location>
</feature>
<evidence type="ECO:0000313" key="12">
    <source>
        <dbReference type="EMBL" id="PSN67018.1"/>
    </source>
</evidence>
<protein>
    <submittedName>
        <fullName evidence="12">Putative ABC heavy metal transporter</fullName>
    </submittedName>
</protein>
<feature type="domain" description="ABC transmembrane type-1" evidence="11">
    <location>
        <begin position="247"/>
        <end position="529"/>
    </location>
</feature>
<keyword evidence="13" id="KW-1185">Reference proteome</keyword>
<dbReference type="FunFam" id="3.40.50.300:FF:000186">
    <property type="entry name" value="ATP-binding cassette sub-family B member 7, mitochondrial"/>
    <property type="match status" value="1"/>
</dbReference>
<dbReference type="InterPro" id="IPR027417">
    <property type="entry name" value="P-loop_NTPase"/>
</dbReference>
<dbReference type="PROSITE" id="PS00211">
    <property type="entry name" value="ABC_TRANSPORTER_1"/>
    <property type="match status" value="1"/>
</dbReference>
<dbReference type="PANTHER" id="PTHR24221">
    <property type="entry name" value="ATP-BINDING CASSETTE SUB-FAMILY B"/>
    <property type="match status" value="1"/>
</dbReference>
<dbReference type="InterPro" id="IPR011527">
    <property type="entry name" value="ABC1_TM_dom"/>
</dbReference>
<evidence type="ECO:0000256" key="6">
    <source>
        <dbReference type="ARBA" id="ARBA00022989"/>
    </source>
</evidence>
<sequence length="800" mass="88714">MGPVAFSAVLWSYPVSFGLVSLTANSYEALYKTEEPSSKASNRRRIARANKSLLLLHSILAVLLAVNTCLAAYGSLKHVPGPLFASEAYLGAIISILLIFCSSLLPDPDIPYSPNYPNFLTWLLSIVYEATILAMCFVNARYSKNENQSPLVVACEALGAARLVILGVMVTLFLFSRRVVDDARSDSESESLLSPEQSVHYGSTAAAASQSSKDAQTVSAFDYLAGFRDLIPYLWPSDDHILQAWAVFCFGLLVAQRVINIMVPHQLGIVVDHLGKGKLPLKDIMLYVVYRSLQGQQGVLGSLRAILWIPISQSAYRRLTVAAFEHVMKLSLDFHLSKRIGEVISALSKGSAINTFLDGLIFQLFPMVFDLFVAAVYFFVFLDAFYAIIVVAVMWFYLFITIYMAKYRGRARREAATRDREMEAAKTDAIMSYETVHHNSALPLELSKFQRLVKYFQEAEYSVFFSLNTLNAVQNFIFVIGVLLTCLLAAFQISEGMHKVAMFVTVLTYLAQLQAPLNFFGSFYTQVQNNMVDAERMLALDSPKAKPMNTCQGKISFNNIDFAYDKRKPTLSKVSFQVQPGTTTAIVGESGSGKSTVLKLLFRFYEVDGGSIQIDGVDVRDVTMATLRTHFSVVPQDTILFNETILYNVKYSNPDATLEEVQAACKVASIHDKIMSFPDGYDSNVGERGLRLSGGEKQRIAIARAVLKRPQIMLLDEATASLDSQTERLIQDALKTACEGRTTIAIAHRLSTITDADQIIVMHQGCIVERGTHEQLLALKGRYKSMWEKQTKAAPAATPT</sequence>
<feature type="transmembrane region" description="Helical" evidence="9">
    <location>
        <begin position="12"/>
        <end position="31"/>
    </location>
</feature>
<dbReference type="AlphaFoldDB" id="A0A2T2NPL9"/>
<feature type="transmembrane region" description="Helical" evidence="9">
    <location>
        <begin position="52"/>
        <end position="76"/>
    </location>
</feature>
<dbReference type="PROSITE" id="PS50893">
    <property type="entry name" value="ABC_TRANSPORTER_2"/>
    <property type="match status" value="1"/>
</dbReference>
<accession>A0A2T2NPL9</accession>
<dbReference type="CDD" id="cd03253">
    <property type="entry name" value="ABCC_ATM1_transporter"/>
    <property type="match status" value="1"/>
</dbReference>
<dbReference type="GO" id="GO:0005524">
    <property type="term" value="F:ATP binding"/>
    <property type="evidence" value="ECO:0007669"/>
    <property type="project" value="UniProtKB-KW"/>
</dbReference>
<name>A0A2T2NPL9_CORCC</name>
<dbReference type="GO" id="GO:0016887">
    <property type="term" value="F:ATP hydrolysis activity"/>
    <property type="evidence" value="ECO:0007669"/>
    <property type="project" value="InterPro"/>
</dbReference>
<reference evidence="12 13" key="1">
    <citation type="journal article" date="2018" name="Front. Microbiol.">
        <title>Genome-Wide Analysis of Corynespora cassiicola Leaf Fall Disease Putative Effectors.</title>
        <authorList>
            <person name="Lopez D."/>
            <person name="Ribeiro S."/>
            <person name="Label P."/>
            <person name="Fumanal B."/>
            <person name="Venisse J.S."/>
            <person name="Kohler A."/>
            <person name="de Oliveira R.R."/>
            <person name="Labutti K."/>
            <person name="Lipzen A."/>
            <person name="Lail K."/>
            <person name="Bauer D."/>
            <person name="Ohm R.A."/>
            <person name="Barry K.W."/>
            <person name="Spatafora J."/>
            <person name="Grigoriev I.V."/>
            <person name="Martin F.M."/>
            <person name="Pujade-Renaud V."/>
        </authorList>
    </citation>
    <scope>NUCLEOTIDE SEQUENCE [LARGE SCALE GENOMIC DNA]</scope>
    <source>
        <strain evidence="12 13">Philippines</strain>
    </source>
</reference>